<feature type="compositionally biased region" description="Basic and acidic residues" evidence="1">
    <location>
        <begin position="432"/>
        <end position="446"/>
    </location>
</feature>
<evidence type="ECO:0000313" key="2">
    <source>
        <dbReference type="EMBL" id="KZV79943.1"/>
    </source>
</evidence>
<evidence type="ECO:0000313" key="3">
    <source>
        <dbReference type="Proteomes" id="UP000077266"/>
    </source>
</evidence>
<accession>A0A165B6M3</accession>
<sequence length="465" mass="49470">MLDFRVLMSTQQSGEQNGHKRGWSFASQDSTASAVGHRGSPLFQSTSGSPYPGTSLANTQQFESDGYEFDPDRQVQGSLALLARDMTERAPYYGSAPPTPCQMQDAGALSQGTMPHTQELSMPNARFVPPPPGIYSGSVPYLAPPPLQSQSQTLRQYRAERTPVQVRASAATSQSQVAAFQAPPTHVTRKRGRQVSQPISGAGDYSHVKYASGSSAKRMRNGEPAGNGEVSTVGAKVDSMLKQHTQVMRPYATPHNDQSPVPFTTPTAAGGFPLHNAPLNVPVPSTYGEVAQGQGATGQQYAPQPAPQGDFMDQMLIKAGVIDYPVPSVSVGQHYTSTPALTSMSGQLALDFSAPPHAHLLFRPDSSYATAAQPSVSAIATMYDHVAIDYSSQHGGFQGPRALYGVGEGHVVDQRTAPCSSSCFSSHAAGVPHEHGQHQHEHEHPVSDNSESCLSSSDARNLTHL</sequence>
<feature type="region of interest" description="Disordered" evidence="1">
    <location>
        <begin position="423"/>
        <end position="465"/>
    </location>
</feature>
<protein>
    <submittedName>
        <fullName evidence="2">Uncharacterized protein</fullName>
    </submittedName>
</protein>
<dbReference type="InParanoid" id="A0A165B6M3"/>
<feature type="region of interest" description="Disordered" evidence="1">
    <location>
        <begin position="1"/>
        <end position="58"/>
    </location>
</feature>
<evidence type="ECO:0000256" key="1">
    <source>
        <dbReference type="SAM" id="MobiDB-lite"/>
    </source>
</evidence>
<reference evidence="2 3" key="1">
    <citation type="journal article" date="2016" name="Mol. Biol. Evol.">
        <title>Comparative Genomics of Early-Diverging Mushroom-Forming Fungi Provides Insights into the Origins of Lignocellulose Decay Capabilities.</title>
        <authorList>
            <person name="Nagy L.G."/>
            <person name="Riley R."/>
            <person name="Tritt A."/>
            <person name="Adam C."/>
            <person name="Daum C."/>
            <person name="Floudas D."/>
            <person name="Sun H."/>
            <person name="Yadav J.S."/>
            <person name="Pangilinan J."/>
            <person name="Larsson K.H."/>
            <person name="Matsuura K."/>
            <person name="Barry K."/>
            <person name="Labutti K."/>
            <person name="Kuo R."/>
            <person name="Ohm R.A."/>
            <person name="Bhattacharya S.S."/>
            <person name="Shirouzu T."/>
            <person name="Yoshinaga Y."/>
            <person name="Martin F.M."/>
            <person name="Grigoriev I.V."/>
            <person name="Hibbett D.S."/>
        </authorList>
    </citation>
    <scope>NUCLEOTIDE SEQUENCE [LARGE SCALE GENOMIC DNA]</scope>
    <source>
        <strain evidence="2 3">HHB12029</strain>
    </source>
</reference>
<dbReference type="AlphaFoldDB" id="A0A165B6M3"/>
<dbReference type="Proteomes" id="UP000077266">
    <property type="component" value="Unassembled WGS sequence"/>
</dbReference>
<organism evidence="2 3">
    <name type="scientific">Exidia glandulosa HHB12029</name>
    <dbReference type="NCBI Taxonomy" id="1314781"/>
    <lineage>
        <taxon>Eukaryota</taxon>
        <taxon>Fungi</taxon>
        <taxon>Dikarya</taxon>
        <taxon>Basidiomycota</taxon>
        <taxon>Agaricomycotina</taxon>
        <taxon>Agaricomycetes</taxon>
        <taxon>Auriculariales</taxon>
        <taxon>Exidiaceae</taxon>
        <taxon>Exidia</taxon>
    </lineage>
</organism>
<feature type="compositionally biased region" description="Low complexity" evidence="1">
    <location>
        <begin position="447"/>
        <end position="457"/>
    </location>
</feature>
<proteinExistence type="predicted"/>
<keyword evidence="3" id="KW-1185">Reference proteome</keyword>
<dbReference type="EMBL" id="KV426540">
    <property type="protein sequence ID" value="KZV79943.1"/>
    <property type="molecule type" value="Genomic_DNA"/>
</dbReference>
<gene>
    <name evidence="2" type="ORF">EXIGLDRAFT_441195</name>
</gene>
<feature type="region of interest" description="Disordered" evidence="1">
    <location>
        <begin position="175"/>
        <end position="207"/>
    </location>
</feature>
<name>A0A165B6M3_EXIGL</name>